<dbReference type="Pfam" id="PF08443">
    <property type="entry name" value="RimK"/>
    <property type="match status" value="1"/>
</dbReference>
<dbReference type="InterPro" id="IPR004666">
    <property type="entry name" value="Rp_bS6_RimK/Lys_biosynth_LsyX"/>
</dbReference>
<dbReference type="Proteomes" id="UP000823990">
    <property type="component" value="Unassembled WGS sequence"/>
</dbReference>
<keyword evidence="3 4" id="KW-0067">ATP-binding</keyword>
<dbReference type="InterPro" id="IPR013651">
    <property type="entry name" value="ATP-grasp_RimK-type"/>
</dbReference>
<evidence type="ECO:0000256" key="4">
    <source>
        <dbReference type="PROSITE-ProRule" id="PRU00409"/>
    </source>
</evidence>
<reference evidence="6" key="1">
    <citation type="journal article" date="2021" name="PeerJ">
        <title>Extensive microbial diversity within the chicken gut microbiome revealed by metagenomics and culture.</title>
        <authorList>
            <person name="Gilroy R."/>
            <person name="Ravi A."/>
            <person name="Getino M."/>
            <person name="Pursley I."/>
            <person name="Horton D.L."/>
            <person name="Alikhan N.F."/>
            <person name="Baker D."/>
            <person name="Gharbi K."/>
            <person name="Hall N."/>
            <person name="Watson M."/>
            <person name="Adriaenssens E.M."/>
            <person name="Foster-Nyarko E."/>
            <person name="Jarju S."/>
            <person name="Secka A."/>
            <person name="Antonio M."/>
            <person name="Oren A."/>
            <person name="Chaudhuri R.R."/>
            <person name="La Ragione R."/>
            <person name="Hildebrand F."/>
            <person name="Pallen M.J."/>
        </authorList>
    </citation>
    <scope>NUCLEOTIDE SEQUENCE</scope>
    <source>
        <strain evidence="6">12435</strain>
    </source>
</reference>
<dbReference type="SUPFAM" id="SSF56059">
    <property type="entry name" value="Glutathione synthetase ATP-binding domain-like"/>
    <property type="match status" value="1"/>
</dbReference>
<evidence type="ECO:0000313" key="6">
    <source>
        <dbReference type="EMBL" id="HIW01822.1"/>
    </source>
</evidence>
<name>A0A9D1TR55_9FIRM</name>
<dbReference type="Gene3D" id="3.30.470.20">
    <property type="entry name" value="ATP-grasp fold, B domain"/>
    <property type="match status" value="1"/>
</dbReference>
<dbReference type="GO" id="GO:0072590">
    <property type="term" value="F:N-acetyl-L-aspartate-L-glutamate ligase activity"/>
    <property type="evidence" value="ECO:0007669"/>
    <property type="project" value="TreeGrafter"/>
</dbReference>
<dbReference type="PANTHER" id="PTHR21621:SF0">
    <property type="entry name" value="BETA-CITRYLGLUTAMATE SYNTHASE B-RELATED"/>
    <property type="match status" value="1"/>
</dbReference>
<keyword evidence="1" id="KW-0479">Metal-binding</keyword>
<evidence type="ECO:0000256" key="2">
    <source>
        <dbReference type="ARBA" id="ARBA00022741"/>
    </source>
</evidence>
<dbReference type="AlphaFoldDB" id="A0A9D1TR55"/>
<gene>
    <name evidence="6" type="ORF">H9892_00555</name>
</gene>
<dbReference type="GO" id="GO:0005524">
    <property type="term" value="F:ATP binding"/>
    <property type="evidence" value="ECO:0007669"/>
    <property type="project" value="UniProtKB-UniRule"/>
</dbReference>
<dbReference type="GO" id="GO:0046872">
    <property type="term" value="F:metal ion binding"/>
    <property type="evidence" value="ECO:0007669"/>
    <property type="project" value="UniProtKB-KW"/>
</dbReference>
<evidence type="ECO:0000313" key="7">
    <source>
        <dbReference type="Proteomes" id="UP000823990"/>
    </source>
</evidence>
<accession>A0A9D1TR55</accession>
<organism evidence="6 7">
    <name type="scientific">Candidatus Protoclostridium stercorigallinarum</name>
    <dbReference type="NCBI Taxonomy" id="2838741"/>
    <lineage>
        <taxon>Bacteria</taxon>
        <taxon>Bacillati</taxon>
        <taxon>Bacillota</taxon>
        <taxon>Clostridia</taxon>
        <taxon>Candidatus Protoclostridium</taxon>
    </lineage>
</organism>
<dbReference type="Gene3D" id="3.40.50.20">
    <property type="match status" value="1"/>
</dbReference>
<feature type="domain" description="ATP-grasp" evidence="5">
    <location>
        <begin position="98"/>
        <end position="287"/>
    </location>
</feature>
<dbReference type="PROSITE" id="PS50975">
    <property type="entry name" value="ATP_GRASP"/>
    <property type="match status" value="1"/>
</dbReference>
<dbReference type="PANTHER" id="PTHR21621">
    <property type="entry name" value="RIBOSOMAL PROTEIN S6 MODIFICATION PROTEIN"/>
    <property type="match status" value="1"/>
</dbReference>
<dbReference type="GO" id="GO:0005737">
    <property type="term" value="C:cytoplasm"/>
    <property type="evidence" value="ECO:0007669"/>
    <property type="project" value="TreeGrafter"/>
</dbReference>
<dbReference type="InterPro" id="IPR011761">
    <property type="entry name" value="ATP-grasp"/>
</dbReference>
<reference evidence="6" key="2">
    <citation type="submission" date="2021-04" db="EMBL/GenBank/DDBJ databases">
        <authorList>
            <person name="Gilroy R."/>
        </authorList>
    </citation>
    <scope>NUCLEOTIDE SEQUENCE</scope>
    <source>
        <strain evidence="6">12435</strain>
    </source>
</reference>
<keyword evidence="2 4" id="KW-0547">Nucleotide-binding</keyword>
<dbReference type="EMBL" id="DXHS01000009">
    <property type="protein sequence ID" value="HIW01822.1"/>
    <property type="molecule type" value="Genomic_DNA"/>
</dbReference>
<dbReference type="InterPro" id="IPR013815">
    <property type="entry name" value="ATP_grasp_subdomain_1"/>
</dbReference>
<sequence length="294" mass="31797">MKGLIVINAYWRAECVTEQAGRIKEELEKAGAEAEVRRNGFLPCSAGRGIVSEVAGSCDFCVYLDKDKYLSALLEAGGMRLFDTHAAIALCDDKMATYTELARRGIPVPRTVPAPLCYTPGSVPSADMLDKAERLFGYPMVVKTSYGSGGKGVYKADCRAELEDIERRLLFSPHMFQEYIRPSEGRDVRVITIGGKVLGAMLRRAPEGEFRSNIAAGGSGTPFELDDAGRELCERVSSVVGADYAGIDLLFGEDGYVVCEVNSNAFFGGFERACGVNVAKAYAEHIVRTMGGKA</sequence>
<evidence type="ECO:0000259" key="5">
    <source>
        <dbReference type="PROSITE" id="PS50975"/>
    </source>
</evidence>
<dbReference type="Gene3D" id="3.30.1490.20">
    <property type="entry name" value="ATP-grasp fold, A domain"/>
    <property type="match status" value="1"/>
</dbReference>
<evidence type="ECO:0000256" key="3">
    <source>
        <dbReference type="ARBA" id="ARBA00022840"/>
    </source>
</evidence>
<protein>
    <submittedName>
        <fullName evidence="6">RimK family alpha-L-glutamate ligase</fullName>
    </submittedName>
</protein>
<keyword evidence="6" id="KW-0436">Ligase</keyword>
<comment type="caution">
    <text evidence="6">The sequence shown here is derived from an EMBL/GenBank/DDBJ whole genome shotgun (WGS) entry which is preliminary data.</text>
</comment>
<dbReference type="NCBIfam" id="TIGR00768">
    <property type="entry name" value="rimK_fam"/>
    <property type="match status" value="1"/>
</dbReference>
<evidence type="ECO:0000256" key="1">
    <source>
        <dbReference type="ARBA" id="ARBA00022723"/>
    </source>
</evidence>
<proteinExistence type="predicted"/>